<evidence type="ECO:0000256" key="9">
    <source>
        <dbReference type="SAM" id="Phobius"/>
    </source>
</evidence>
<name>A0ABN8G8B6_9BACL</name>
<feature type="transmembrane region" description="Helical" evidence="9">
    <location>
        <begin position="111"/>
        <end position="131"/>
    </location>
</feature>
<dbReference type="SMART" id="SM00387">
    <property type="entry name" value="HATPase_c"/>
    <property type="match status" value="1"/>
</dbReference>
<evidence type="ECO:0000256" key="3">
    <source>
        <dbReference type="ARBA" id="ARBA00022553"/>
    </source>
</evidence>
<keyword evidence="9" id="KW-0472">Membrane</keyword>
<comment type="catalytic activity">
    <reaction evidence="1">
        <text>ATP + protein L-histidine = ADP + protein N-phospho-L-histidine.</text>
        <dbReference type="EC" id="2.7.13.3"/>
    </reaction>
</comment>
<dbReference type="Gene3D" id="1.20.5.1930">
    <property type="match status" value="1"/>
</dbReference>
<keyword evidence="6 11" id="KW-0418">Kinase</keyword>
<sequence length="397" mass="45131">MKSWPINYRMLFALRIGFILLYCPVYFFAQSDIPTWKDAFVIGTIILFITNHILYDYTKKMRWFLLVAAIDFLAASSYGFVFLGGNLPDQCIIGLVGLILFMRIRSPHLVSAWLILLVFYWVTLLTVEYRLLDSIDIVSIIVNTAFVVFLTFIGSLIRYYQQARQESAELYDQLRQYAKQVEGLAAAKERSRIAREIHDSIGHMLTSLLVQLQVTRKLHPIDQNKSYDSLLKCEDLARGALQEVRMSVRAMRDDDWKAAFLESIRTLINDFSAITGMNITFHSSGDMTAVSQQVQLSIYRIVQEFLTNAHKHGKASLTAIQLNCNSSEIELNMLDNGEGTALVKEGYGLRSMSDRVEEHGGTFQISSDVGRGFEVSITVPAQLTPFEERDDDTRLSS</sequence>
<evidence type="ECO:0000256" key="8">
    <source>
        <dbReference type="ARBA" id="ARBA00023012"/>
    </source>
</evidence>
<dbReference type="InterPro" id="IPR050482">
    <property type="entry name" value="Sensor_HK_TwoCompSys"/>
</dbReference>
<keyword evidence="9" id="KW-0812">Transmembrane</keyword>
<dbReference type="PANTHER" id="PTHR24421:SF10">
    <property type="entry name" value="NITRATE_NITRITE SENSOR PROTEIN NARQ"/>
    <property type="match status" value="1"/>
</dbReference>
<keyword evidence="12" id="KW-1185">Reference proteome</keyword>
<feature type="transmembrane region" description="Helical" evidence="9">
    <location>
        <begin position="12"/>
        <end position="29"/>
    </location>
</feature>
<dbReference type="InterPro" id="IPR003594">
    <property type="entry name" value="HATPase_dom"/>
</dbReference>
<dbReference type="InterPro" id="IPR036890">
    <property type="entry name" value="HATPase_C_sf"/>
</dbReference>
<keyword evidence="4 11" id="KW-0808">Transferase</keyword>
<dbReference type="Gene3D" id="3.30.565.10">
    <property type="entry name" value="Histidine kinase-like ATPase, C-terminal domain"/>
    <property type="match status" value="1"/>
</dbReference>
<evidence type="ECO:0000256" key="7">
    <source>
        <dbReference type="ARBA" id="ARBA00022840"/>
    </source>
</evidence>
<dbReference type="EMBL" id="CAKMMF010000008">
    <property type="protein sequence ID" value="CAH1202730.1"/>
    <property type="molecule type" value="Genomic_DNA"/>
</dbReference>
<comment type="caution">
    <text evidence="11">The sequence shown here is derived from an EMBL/GenBank/DDBJ whole genome shotgun (WGS) entry which is preliminary data.</text>
</comment>
<evidence type="ECO:0000256" key="2">
    <source>
        <dbReference type="ARBA" id="ARBA00012438"/>
    </source>
</evidence>
<dbReference type="RefSeq" id="WP_236340455.1">
    <property type="nucleotide sequence ID" value="NZ_CAKMMF010000008.1"/>
</dbReference>
<keyword evidence="9" id="KW-1133">Transmembrane helix</keyword>
<feature type="domain" description="Histidine kinase/HSP90-like ATPase" evidence="10">
    <location>
        <begin position="293"/>
        <end position="383"/>
    </location>
</feature>
<keyword evidence="5" id="KW-0547">Nucleotide-binding</keyword>
<dbReference type="GO" id="GO:0004673">
    <property type="term" value="F:protein histidine kinase activity"/>
    <property type="evidence" value="ECO:0007669"/>
    <property type="project" value="UniProtKB-EC"/>
</dbReference>
<feature type="transmembrane region" description="Helical" evidence="9">
    <location>
        <begin position="35"/>
        <end position="54"/>
    </location>
</feature>
<evidence type="ECO:0000256" key="5">
    <source>
        <dbReference type="ARBA" id="ARBA00022741"/>
    </source>
</evidence>
<dbReference type="PANTHER" id="PTHR24421">
    <property type="entry name" value="NITRATE/NITRITE SENSOR PROTEIN NARX-RELATED"/>
    <property type="match status" value="1"/>
</dbReference>
<evidence type="ECO:0000256" key="1">
    <source>
        <dbReference type="ARBA" id="ARBA00000085"/>
    </source>
</evidence>
<protein>
    <recommendedName>
        <fullName evidence="2">histidine kinase</fullName>
        <ecNumber evidence="2">2.7.13.3</ecNumber>
    </recommendedName>
</protein>
<evidence type="ECO:0000313" key="11">
    <source>
        <dbReference type="EMBL" id="CAH1202730.1"/>
    </source>
</evidence>
<dbReference type="Pfam" id="PF02518">
    <property type="entry name" value="HATPase_c"/>
    <property type="match status" value="1"/>
</dbReference>
<dbReference type="Proteomes" id="UP000838686">
    <property type="component" value="Unassembled WGS sequence"/>
</dbReference>
<accession>A0ABN8G8B6</accession>
<keyword evidence="3" id="KW-0597">Phosphoprotein</keyword>
<organism evidence="11 12">
    <name type="scientific">Paenibacillus plantiphilus</name>
    <dbReference type="NCBI Taxonomy" id="2905650"/>
    <lineage>
        <taxon>Bacteria</taxon>
        <taxon>Bacillati</taxon>
        <taxon>Bacillota</taxon>
        <taxon>Bacilli</taxon>
        <taxon>Bacillales</taxon>
        <taxon>Paenibacillaceae</taxon>
        <taxon>Paenibacillus</taxon>
    </lineage>
</organism>
<dbReference type="EC" id="2.7.13.3" evidence="2"/>
<keyword evidence="7" id="KW-0067">ATP-binding</keyword>
<dbReference type="SUPFAM" id="SSF55874">
    <property type="entry name" value="ATPase domain of HSP90 chaperone/DNA topoisomerase II/histidine kinase"/>
    <property type="match status" value="1"/>
</dbReference>
<evidence type="ECO:0000313" key="12">
    <source>
        <dbReference type="Proteomes" id="UP000838686"/>
    </source>
</evidence>
<feature type="transmembrane region" description="Helical" evidence="9">
    <location>
        <begin position="137"/>
        <end position="157"/>
    </location>
</feature>
<dbReference type="InterPro" id="IPR011712">
    <property type="entry name" value="Sig_transdc_His_kin_sub3_dim/P"/>
</dbReference>
<gene>
    <name evidence="11" type="primary">lnrJ_1</name>
    <name evidence="11" type="ORF">PAECIP111893_01905</name>
</gene>
<keyword evidence="8" id="KW-0902">Two-component regulatory system</keyword>
<dbReference type="CDD" id="cd16917">
    <property type="entry name" value="HATPase_UhpB-NarQ-NarX-like"/>
    <property type="match status" value="1"/>
</dbReference>
<proteinExistence type="predicted"/>
<feature type="transmembrane region" description="Helical" evidence="9">
    <location>
        <begin position="63"/>
        <end position="81"/>
    </location>
</feature>
<evidence type="ECO:0000256" key="6">
    <source>
        <dbReference type="ARBA" id="ARBA00022777"/>
    </source>
</evidence>
<dbReference type="Pfam" id="PF07730">
    <property type="entry name" value="HisKA_3"/>
    <property type="match status" value="1"/>
</dbReference>
<reference evidence="11" key="1">
    <citation type="submission" date="2022-01" db="EMBL/GenBank/DDBJ databases">
        <authorList>
            <person name="Criscuolo A."/>
        </authorList>
    </citation>
    <scope>NUCLEOTIDE SEQUENCE</scope>
    <source>
        <strain evidence="11">CIP111893</strain>
    </source>
</reference>
<evidence type="ECO:0000256" key="4">
    <source>
        <dbReference type="ARBA" id="ARBA00022679"/>
    </source>
</evidence>
<evidence type="ECO:0000259" key="10">
    <source>
        <dbReference type="SMART" id="SM00387"/>
    </source>
</evidence>